<dbReference type="AlphaFoldDB" id="A0A1B1DW27"/>
<dbReference type="VEuPathDB" id="PlasmoDB:PCOAH_00012790"/>
<dbReference type="OrthoDB" id="383226at2759"/>
<organism evidence="2 3">
    <name type="scientific">Plasmodium coatneyi</name>
    <dbReference type="NCBI Taxonomy" id="208452"/>
    <lineage>
        <taxon>Eukaryota</taxon>
        <taxon>Sar</taxon>
        <taxon>Alveolata</taxon>
        <taxon>Apicomplexa</taxon>
        <taxon>Aconoidasida</taxon>
        <taxon>Haemosporida</taxon>
        <taxon>Plasmodiidae</taxon>
        <taxon>Plasmodium</taxon>
    </lineage>
</organism>
<evidence type="ECO:0000256" key="1">
    <source>
        <dbReference type="SAM" id="Coils"/>
    </source>
</evidence>
<reference evidence="3" key="1">
    <citation type="submission" date="2016-06" db="EMBL/GenBank/DDBJ databases">
        <title>First high quality genome sequence of Plasmodium coatneyi using continuous long reads from single molecule, real-time sequencing.</title>
        <authorList>
            <person name="Chien J.-T."/>
            <person name="Pakala S.B."/>
            <person name="Geraldo J.A."/>
            <person name="Lapp S.A."/>
            <person name="Barnwell J.W."/>
            <person name="Kissinger J.C."/>
            <person name="Galinski M.R."/>
            <person name="Humphrey J.C."/>
        </authorList>
    </citation>
    <scope>NUCLEOTIDE SEQUENCE [LARGE SCALE GENOMIC DNA]</scope>
    <source>
        <strain evidence="3">Hackeri</strain>
    </source>
</reference>
<dbReference type="EMBL" id="CP016244">
    <property type="protein sequence ID" value="ANQ06968.1"/>
    <property type="molecule type" value="Genomic_DNA"/>
</dbReference>
<dbReference type="Proteomes" id="UP000092716">
    <property type="component" value="Chromosome 6"/>
</dbReference>
<evidence type="ECO:0000313" key="2">
    <source>
        <dbReference type="EMBL" id="ANQ06968.1"/>
    </source>
</evidence>
<proteinExistence type="predicted"/>
<name>A0A1B1DW27_9APIC</name>
<evidence type="ECO:0000313" key="3">
    <source>
        <dbReference type="Proteomes" id="UP000092716"/>
    </source>
</evidence>
<sequence length="287" mass="31967">MTKALNLKDLPSKTKYYNKFDGASGSECNGEIGGYSQWEDTLKGKLNDYRELTTSAKKIGGAYCSACNMNTSKQTDAEPCQFFYHWLGDKYWNDLGNKNLSDLLSAIYQTLKGDNPSNKCRFQYSDVNKDLLPQMKKVFDYYYEHTTIYDGLMKNGLNCKDELYTYLKEVSSACITMRNNCPNTTTYTSGSYCKDFHDTYEVPCGVAEALDSYCTTNSALEVAQKGKAEAEASKEVAQKESAQAQSQLKEALSKASTSSTLSSTFGTLAAMEFPALAYFLFKVSNTT</sequence>
<keyword evidence="1" id="KW-0175">Coiled coil</keyword>
<protein>
    <submittedName>
        <fullName evidence="2">KIR protein</fullName>
    </submittedName>
</protein>
<dbReference type="InterPro" id="IPR008780">
    <property type="entry name" value="Plasmodium_Vir"/>
</dbReference>
<dbReference type="Pfam" id="PF05795">
    <property type="entry name" value="Plasmodium_Vir"/>
    <property type="match status" value="1"/>
</dbReference>
<feature type="coiled-coil region" evidence="1">
    <location>
        <begin position="220"/>
        <end position="254"/>
    </location>
</feature>
<keyword evidence="3" id="KW-1185">Reference proteome</keyword>
<gene>
    <name evidence="2" type="ORF">PCOAH_00012790</name>
</gene>
<dbReference type="GeneID" id="30908005"/>
<dbReference type="KEGG" id="pcot:PCOAH_00012790"/>
<dbReference type="RefSeq" id="XP_019913663.1">
    <property type="nucleotide sequence ID" value="XM_020058088.1"/>
</dbReference>
<accession>A0A1B1DW27</accession>